<dbReference type="EMBL" id="JARVKM010000093">
    <property type="protein sequence ID" value="KAK9770422.1"/>
    <property type="molecule type" value="Genomic_DNA"/>
</dbReference>
<proteinExistence type="predicted"/>
<evidence type="ECO:0000313" key="3">
    <source>
        <dbReference type="Proteomes" id="UP001465668"/>
    </source>
</evidence>
<sequence>MMLFLRYLFLLAVFSTPAIAQVTCDWSLKINQSEASGLVTPGNFTVTDSQGSSCDLVQFSQKCPGPSGFEINGGHSDLEFIVLVLYNVRSAAKAYFGASDDALNYHADIPVQIKSAYPASSMD</sequence>
<reference evidence="2 3" key="1">
    <citation type="submission" date="2024-02" db="EMBL/GenBank/DDBJ databases">
        <title>First draft genome assembly of two strains of Seiridium cardinale.</title>
        <authorList>
            <person name="Emiliani G."/>
            <person name="Scali E."/>
        </authorList>
    </citation>
    <scope>NUCLEOTIDE SEQUENCE [LARGE SCALE GENOMIC DNA]</scope>
    <source>
        <strain evidence="2 3">BM-138-000479</strain>
    </source>
</reference>
<feature type="chain" id="PRO_5046306503" evidence="1">
    <location>
        <begin position="21"/>
        <end position="123"/>
    </location>
</feature>
<comment type="caution">
    <text evidence="2">The sequence shown here is derived from an EMBL/GenBank/DDBJ whole genome shotgun (WGS) entry which is preliminary data.</text>
</comment>
<organism evidence="2 3">
    <name type="scientific">Seiridium cardinale</name>
    <dbReference type="NCBI Taxonomy" id="138064"/>
    <lineage>
        <taxon>Eukaryota</taxon>
        <taxon>Fungi</taxon>
        <taxon>Dikarya</taxon>
        <taxon>Ascomycota</taxon>
        <taxon>Pezizomycotina</taxon>
        <taxon>Sordariomycetes</taxon>
        <taxon>Xylariomycetidae</taxon>
        <taxon>Amphisphaeriales</taxon>
        <taxon>Sporocadaceae</taxon>
        <taxon>Seiridium</taxon>
    </lineage>
</organism>
<evidence type="ECO:0000256" key="1">
    <source>
        <dbReference type="SAM" id="SignalP"/>
    </source>
</evidence>
<feature type="signal peptide" evidence="1">
    <location>
        <begin position="1"/>
        <end position="20"/>
    </location>
</feature>
<accession>A0ABR2X9R4</accession>
<gene>
    <name evidence="2" type="ORF">SCAR479_12892</name>
</gene>
<dbReference type="Proteomes" id="UP001465668">
    <property type="component" value="Unassembled WGS sequence"/>
</dbReference>
<name>A0ABR2X9R4_9PEZI</name>
<evidence type="ECO:0000313" key="2">
    <source>
        <dbReference type="EMBL" id="KAK9770422.1"/>
    </source>
</evidence>
<keyword evidence="1" id="KW-0732">Signal</keyword>
<keyword evidence="3" id="KW-1185">Reference proteome</keyword>
<protein>
    <submittedName>
        <fullName evidence="2">AA1-like domain-containing protein</fullName>
    </submittedName>
</protein>